<feature type="domain" description="Amine oxidase" evidence="2">
    <location>
        <begin position="37"/>
        <end position="476"/>
    </location>
</feature>
<dbReference type="RefSeq" id="WP_345349870.1">
    <property type="nucleotide sequence ID" value="NZ_BAABHJ010000003.1"/>
</dbReference>
<evidence type="ECO:0000313" key="4">
    <source>
        <dbReference type="Proteomes" id="UP001500212"/>
    </source>
</evidence>
<dbReference type="InterPro" id="IPR036188">
    <property type="entry name" value="FAD/NAD-bd_sf"/>
</dbReference>
<dbReference type="PANTHER" id="PTHR42923">
    <property type="entry name" value="PROTOPORPHYRINOGEN OXIDASE"/>
    <property type="match status" value="1"/>
</dbReference>
<dbReference type="InterPro" id="IPR050464">
    <property type="entry name" value="Zeta_carotene_desat/Oxidored"/>
</dbReference>
<proteinExistence type="predicted"/>
<gene>
    <name evidence="3" type="ORF">GCM10023195_13090</name>
</gene>
<dbReference type="PANTHER" id="PTHR42923:SF43">
    <property type="entry name" value="AMINE OXIDASE"/>
    <property type="match status" value="1"/>
</dbReference>
<dbReference type="Proteomes" id="UP001500212">
    <property type="component" value="Unassembled WGS sequence"/>
</dbReference>
<accession>A0ABP8TFW7</accession>
<dbReference type="EMBL" id="BAABHJ010000003">
    <property type="protein sequence ID" value="GAA4603905.1"/>
    <property type="molecule type" value="Genomic_DNA"/>
</dbReference>
<dbReference type="InterPro" id="IPR002937">
    <property type="entry name" value="Amino_oxidase"/>
</dbReference>
<evidence type="ECO:0000256" key="1">
    <source>
        <dbReference type="SAM" id="MobiDB-lite"/>
    </source>
</evidence>
<reference evidence="4" key="1">
    <citation type="journal article" date="2019" name="Int. J. Syst. Evol. Microbiol.">
        <title>The Global Catalogue of Microorganisms (GCM) 10K type strain sequencing project: providing services to taxonomists for standard genome sequencing and annotation.</title>
        <authorList>
            <consortium name="The Broad Institute Genomics Platform"/>
            <consortium name="The Broad Institute Genome Sequencing Center for Infectious Disease"/>
            <person name="Wu L."/>
            <person name="Ma J."/>
        </authorList>
    </citation>
    <scope>NUCLEOTIDE SEQUENCE [LARGE SCALE GENOMIC DNA]</scope>
    <source>
        <strain evidence="4">JCM 17938</strain>
    </source>
</reference>
<name>A0ABP8TFW7_9ACTN</name>
<dbReference type="SUPFAM" id="SSF51905">
    <property type="entry name" value="FAD/NAD(P)-binding domain"/>
    <property type="match status" value="1"/>
</dbReference>
<dbReference type="Gene3D" id="3.50.50.60">
    <property type="entry name" value="FAD/NAD(P)-binding domain"/>
    <property type="match status" value="1"/>
</dbReference>
<evidence type="ECO:0000259" key="2">
    <source>
        <dbReference type="Pfam" id="PF01593"/>
    </source>
</evidence>
<organism evidence="3 4">
    <name type="scientific">Actinoallomurus liliacearum</name>
    <dbReference type="NCBI Taxonomy" id="1080073"/>
    <lineage>
        <taxon>Bacteria</taxon>
        <taxon>Bacillati</taxon>
        <taxon>Actinomycetota</taxon>
        <taxon>Actinomycetes</taxon>
        <taxon>Streptosporangiales</taxon>
        <taxon>Thermomonosporaceae</taxon>
        <taxon>Actinoallomurus</taxon>
    </lineage>
</organism>
<dbReference type="Pfam" id="PF01593">
    <property type="entry name" value="Amino_oxidase"/>
    <property type="match status" value="1"/>
</dbReference>
<dbReference type="PRINTS" id="PR00419">
    <property type="entry name" value="ADXRDTASE"/>
</dbReference>
<sequence length="517" mass="55880">MSDHGDRRRVHHPPPPGRPHADGLAERPRVVVVGGGIAGLTAATALAERGVTVELYERENHLGGRAGGWTETLPDGTRVGMSRGFHAFFRQYYNLRALLRRTDPHLDRLTALPDYPLVDGAGRTDTFRGLPTAPPWNALAFALRSPTFRARDLLRLNARAALPLMNVTVPGTYRRLDHLDAAAFLARLRFPAAARHLAFDVFSRSFFAPPERLSAAELAVMFHLYFLGSAEGLLFDVPRRPLADLWAAAGRHLAHLGAEIHTGTPVDAVHPSPHGFAVETRRRGRHADAVVLALDVPGLRALVAASPGLGDPEWRGRVAAQATAPPYLVRRLWLDRPVAADRPAFLATGGLPPLDNISVLNHYDEEAASWARATGGSVVELHAYAVTAAREAAAARLLRRLHRIYPETEGARIVGDVTEWRQDCPLFAPGTFSRRPTVDGPVPGLVLAGDGIRVDLPVALMERAATTGWHAANRLLSRWGLAGHPLTTVPLRGRVAVLRRLADLAPRAGCGSGCSGA</sequence>
<evidence type="ECO:0000313" key="3">
    <source>
        <dbReference type="EMBL" id="GAA4603905.1"/>
    </source>
</evidence>
<feature type="region of interest" description="Disordered" evidence="1">
    <location>
        <begin position="1"/>
        <end position="25"/>
    </location>
</feature>
<keyword evidence="4" id="KW-1185">Reference proteome</keyword>
<comment type="caution">
    <text evidence="3">The sequence shown here is derived from an EMBL/GenBank/DDBJ whole genome shotgun (WGS) entry which is preliminary data.</text>
</comment>
<protein>
    <submittedName>
        <fullName evidence="3">FAD-dependent oxidoreductase</fullName>
    </submittedName>
</protein>